<feature type="compositionally biased region" description="Polar residues" evidence="3">
    <location>
        <begin position="461"/>
        <end position="482"/>
    </location>
</feature>
<accession>A0A0T6AZX6</accession>
<feature type="compositionally biased region" description="Basic and acidic residues" evidence="3">
    <location>
        <begin position="682"/>
        <end position="691"/>
    </location>
</feature>
<feature type="compositionally biased region" description="Low complexity" evidence="3">
    <location>
        <begin position="1204"/>
        <end position="1217"/>
    </location>
</feature>
<dbReference type="PROSITE" id="PS50235">
    <property type="entry name" value="USP_3"/>
    <property type="match status" value="1"/>
</dbReference>
<keyword evidence="6" id="KW-1185">Reference proteome</keyword>
<gene>
    <name evidence="5" type="ORF">AMK59_6131</name>
</gene>
<dbReference type="OrthoDB" id="205782at2759"/>
<feature type="compositionally biased region" description="Basic and acidic residues" evidence="3">
    <location>
        <begin position="1136"/>
        <end position="1145"/>
    </location>
</feature>
<evidence type="ECO:0000256" key="1">
    <source>
        <dbReference type="ARBA" id="ARBA00022786"/>
    </source>
</evidence>
<dbReference type="Gene3D" id="3.90.70.10">
    <property type="entry name" value="Cysteine proteinases"/>
    <property type="match status" value="1"/>
</dbReference>
<evidence type="ECO:0000256" key="2">
    <source>
        <dbReference type="ARBA" id="ARBA00022801"/>
    </source>
</evidence>
<proteinExistence type="predicted"/>
<evidence type="ECO:0000313" key="6">
    <source>
        <dbReference type="Proteomes" id="UP000051574"/>
    </source>
</evidence>
<organism evidence="5 6">
    <name type="scientific">Oryctes borbonicus</name>
    <dbReference type="NCBI Taxonomy" id="1629725"/>
    <lineage>
        <taxon>Eukaryota</taxon>
        <taxon>Metazoa</taxon>
        <taxon>Ecdysozoa</taxon>
        <taxon>Arthropoda</taxon>
        <taxon>Hexapoda</taxon>
        <taxon>Insecta</taxon>
        <taxon>Pterygota</taxon>
        <taxon>Neoptera</taxon>
        <taxon>Endopterygota</taxon>
        <taxon>Coleoptera</taxon>
        <taxon>Polyphaga</taxon>
        <taxon>Scarabaeiformia</taxon>
        <taxon>Scarabaeidae</taxon>
        <taxon>Dynastinae</taxon>
        <taxon>Oryctes</taxon>
    </lineage>
</organism>
<feature type="region of interest" description="Disordered" evidence="3">
    <location>
        <begin position="461"/>
        <end position="517"/>
    </location>
</feature>
<dbReference type="AlphaFoldDB" id="A0A0T6AZX6"/>
<feature type="compositionally biased region" description="Basic and acidic residues" evidence="3">
    <location>
        <begin position="788"/>
        <end position="809"/>
    </location>
</feature>
<dbReference type="EMBL" id="LJIG01016382">
    <property type="protein sequence ID" value="KRT80768.1"/>
    <property type="molecule type" value="Genomic_DNA"/>
</dbReference>
<name>A0A0T6AZX6_9SCAR</name>
<feature type="non-terminal residue" evidence="5">
    <location>
        <position position="1227"/>
    </location>
</feature>
<evidence type="ECO:0000256" key="3">
    <source>
        <dbReference type="SAM" id="MobiDB-lite"/>
    </source>
</evidence>
<feature type="compositionally biased region" description="Polar residues" evidence="3">
    <location>
        <begin position="1064"/>
        <end position="1075"/>
    </location>
</feature>
<dbReference type="CDD" id="cd02257">
    <property type="entry name" value="Peptidase_C19"/>
    <property type="match status" value="1"/>
</dbReference>
<dbReference type="InterPro" id="IPR052398">
    <property type="entry name" value="Ubiquitin_hydrolase_53/54"/>
</dbReference>
<feature type="region of interest" description="Disordered" evidence="3">
    <location>
        <begin position="1197"/>
        <end position="1227"/>
    </location>
</feature>
<dbReference type="Proteomes" id="UP000051574">
    <property type="component" value="Unassembled WGS sequence"/>
</dbReference>
<dbReference type="PANTHER" id="PTHR22975:SF9">
    <property type="entry name" value="ECHINUS SPLICE FORM 3"/>
    <property type="match status" value="1"/>
</dbReference>
<dbReference type="InterPro" id="IPR038765">
    <property type="entry name" value="Papain-like_cys_pep_sf"/>
</dbReference>
<dbReference type="PANTHER" id="PTHR22975">
    <property type="entry name" value="UBIQUITIN SPECIFIC PROTEINASE"/>
    <property type="match status" value="1"/>
</dbReference>
<evidence type="ECO:0000259" key="4">
    <source>
        <dbReference type="PROSITE" id="PS50235"/>
    </source>
</evidence>
<feature type="domain" description="USP" evidence="4">
    <location>
        <begin position="36"/>
        <end position="337"/>
    </location>
</feature>
<keyword evidence="1" id="KW-0833">Ubl conjugation pathway</keyword>
<reference evidence="5 6" key="1">
    <citation type="submission" date="2015-09" db="EMBL/GenBank/DDBJ databases">
        <title>Draft genome of the scarab beetle Oryctes borbonicus.</title>
        <authorList>
            <person name="Meyer J.M."/>
            <person name="Markov G.V."/>
            <person name="Baskaran P."/>
            <person name="Herrmann M."/>
            <person name="Sommer R.J."/>
            <person name="Roedelsperger C."/>
        </authorList>
    </citation>
    <scope>NUCLEOTIDE SEQUENCE [LARGE SCALE GENOMIC DNA]</scope>
    <source>
        <strain evidence="5">OB123</strain>
        <tissue evidence="5">Whole animal</tissue>
    </source>
</reference>
<protein>
    <recommendedName>
        <fullName evidence="4">USP domain-containing protein</fullName>
    </recommendedName>
</protein>
<feature type="region of interest" description="Disordered" evidence="3">
    <location>
        <begin position="377"/>
        <end position="407"/>
    </location>
</feature>
<feature type="region of interest" description="Disordered" evidence="3">
    <location>
        <begin position="1063"/>
        <end position="1149"/>
    </location>
</feature>
<comment type="caution">
    <text evidence="5">The sequence shown here is derived from an EMBL/GenBank/DDBJ whole genome shotgun (WGS) entry which is preliminary data.</text>
</comment>
<feature type="compositionally biased region" description="Basic and acidic residues" evidence="3">
    <location>
        <begin position="823"/>
        <end position="844"/>
    </location>
</feature>
<sequence length="1227" mass="137806">MIKFRYRKPQQNGIKDNIPSIPQNVHKQNPIVTNNVKVQQNKNDCDTYGSVLDKETKNKLKELFSQLQFSHETALPPDALRRALAESFFDQQRFQLGFMDDAAECFENILLRIHMHIAHDEAEDMCNARHCIPHQKFAMTLVEQSVCGACGATSEPLSFTQMVHYVSASALTTQVRQTLASNRIQNTSDTFGQLLKKAGSMGDIRDCPSSCGAKIQICRTLMNRPEIVSIGIVWDSERPTLEHIMDVFATVGTTLRLGDVFHTVVDSRWAEVTSHTLVGVVTYYGKHYSTFFFHTKLRVWIYFDDATVREIGPRWEQVVEKCRRGRYQPLLLLYAVPSGTPVSTENAPKQVTPFYNERTPATKTNEVNVQSVLRRSVTPSPEKPTIGSTRRAITPNPDSTLSQKPPLPRLYNEYQNLSIIQDNLYGRSPNLNQNPGVDVVDGDISRESEYVTRKSLENIIHNPQKQVSVHRTPSNGSSSGVESFNMPDHLNISRRRDSGNWSGDRNSASSSSSTTMENPYLYLVGKVPHGTGSVPGSPTRVKGDNSSTNGIYDAGYDSYSLSSNDSSTMTTIQHLMKMGHLAKIPEDYSNVTEKPQLNCDALCNEADELLMKSRHFEDEHDLVLALALCNAAATKARAAMNAPYNNPQTLTLARMKHNTCIMRARSLHRRMTQTQAATAKENPPEIRHTREGSSGSGRHSRQNSRDKGQHSRQNSRELLAPQTNEKPPQQPQTQAQSKSIEIYATLPKKKDALKNKISNININENEEYVLYDKPPQRETRTLFSKSSKSKDSKIREKRSRSEDRNKMSRDFSIAPEILLNGKDTLKREKAKEEKEDKKDKDGKPGKKQHKIRRKLLMGGLIKRKNRSMPDLTEANDNERSKEKPVSSVDDSSIGIKGENINAMCGYLSEGHLEFAGANSTNPNLERSKLMRKSFHGSAGKVLTAAKVPPPPPLRTTSQLSTSKLPGFEVSDEKNARNQFTQIVEGNPNYYHQNQYNPYELEGINHQYNNIEALSLPYMSPYCNNSDYQQKNLNPYDNTDVHIYQTREAAMNQMNTVVTQAEVHQVQSPVKQQELYSRNDPPPIDNGVDEVDCMPSHSSLQHLDLPPYPSPASSAIHSRQPSEEFPPPPPPLDLSSLDEHLTDNHHHPSSLLAELQNKRQEIFSQDDCGSTQVNLDQSAIRSSGETWLRELQAKQAALRSKKNSHGSSLDSLNSSKDLQVADSNRNGS</sequence>
<feature type="compositionally biased region" description="Basic residues" evidence="3">
    <location>
        <begin position="845"/>
        <end position="866"/>
    </location>
</feature>
<dbReference type="GO" id="GO:0016787">
    <property type="term" value="F:hydrolase activity"/>
    <property type="evidence" value="ECO:0007669"/>
    <property type="project" value="UniProtKB-KW"/>
</dbReference>
<dbReference type="SUPFAM" id="SSF54001">
    <property type="entry name" value="Cysteine proteinases"/>
    <property type="match status" value="1"/>
</dbReference>
<feature type="compositionally biased region" description="Polar residues" evidence="3">
    <location>
        <begin position="721"/>
        <end position="738"/>
    </location>
</feature>
<feature type="region of interest" description="Disordered" evidence="3">
    <location>
        <begin position="668"/>
        <end position="738"/>
    </location>
</feature>
<keyword evidence="2" id="KW-0378">Hydrolase</keyword>
<feature type="region of interest" description="Disordered" evidence="3">
    <location>
        <begin position="777"/>
        <end position="893"/>
    </location>
</feature>
<dbReference type="InterPro" id="IPR028889">
    <property type="entry name" value="USP"/>
</dbReference>
<evidence type="ECO:0000313" key="5">
    <source>
        <dbReference type="EMBL" id="KRT80768.1"/>
    </source>
</evidence>